<dbReference type="Gene3D" id="3.30.40.10">
    <property type="entry name" value="Zinc/RING finger domain, C3HC4 (zinc finger)"/>
    <property type="match status" value="1"/>
</dbReference>
<evidence type="ECO:0000259" key="5">
    <source>
        <dbReference type="PROSITE" id="PS50089"/>
    </source>
</evidence>
<dbReference type="SUPFAM" id="SSF57850">
    <property type="entry name" value="RING/U-box"/>
    <property type="match status" value="1"/>
</dbReference>
<dbReference type="AlphaFoldDB" id="A0A3P3Y0G2"/>
<evidence type="ECO:0000256" key="3">
    <source>
        <dbReference type="ARBA" id="ARBA00022833"/>
    </source>
</evidence>
<accession>A0A3P3Y0G2</accession>
<reference evidence="7 8" key="1">
    <citation type="submission" date="2018-03" db="EMBL/GenBank/DDBJ databases">
        <authorList>
            <person name="Fogelqvist J."/>
        </authorList>
    </citation>
    <scope>NUCLEOTIDE SEQUENCE [LARGE SCALE GENOMIC DNA]</scope>
</reference>
<dbReference type="PANTHER" id="PTHR45931:SF3">
    <property type="entry name" value="RING ZINC FINGER-CONTAINING PROTEIN"/>
    <property type="match status" value="1"/>
</dbReference>
<feature type="domain" description="C2 tensin-type" evidence="6">
    <location>
        <begin position="167"/>
        <end position="298"/>
    </location>
</feature>
<dbReference type="GO" id="GO:0006511">
    <property type="term" value="P:ubiquitin-dependent protein catabolic process"/>
    <property type="evidence" value="ECO:0007669"/>
    <property type="project" value="TreeGrafter"/>
</dbReference>
<evidence type="ECO:0000259" key="6">
    <source>
        <dbReference type="PROSITE" id="PS51182"/>
    </source>
</evidence>
<proteinExistence type="predicted"/>
<evidence type="ECO:0000256" key="1">
    <source>
        <dbReference type="ARBA" id="ARBA00022723"/>
    </source>
</evidence>
<dbReference type="GO" id="GO:0005634">
    <property type="term" value="C:nucleus"/>
    <property type="evidence" value="ECO:0007669"/>
    <property type="project" value="TreeGrafter"/>
</dbReference>
<dbReference type="PROSITE" id="PS50089">
    <property type="entry name" value="ZF_RING_2"/>
    <property type="match status" value="1"/>
</dbReference>
<dbReference type="InterPro" id="IPR001841">
    <property type="entry name" value="Znf_RING"/>
</dbReference>
<dbReference type="PROSITE" id="PS51182">
    <property type="entry name" value="C2_TENSIN"/>
    <property type="match status" value="1"/>
</dbReference>
<sequence length="476" mass="52306">MFKRQAAPALRQASPRLFFTSEFDWSQLSKDALFDAERCLIICIGDIDAGPHPSVQTSDDNDPYSIVTSVARVAMRWVAADRESTCVVALAPGALPSSVPFEWIVACTACQFTEGASPEECLLALPAKKQSWITRLTSSKAPAVTGRARAFFSAYKDLVEQPGPFTVPILCLRSISIENLPNVDPDRGTRILILVLMNNRIVFSTMQHAGRLSWIKTSGDPACFPVNCMVRGLVTVRAYHVPERMSRDSPRVILFDTDVHTGVAATRDMGVTHQRECMDNVPSSFPAQFSVQVEFSTEPDDLRPAGPVVPEDRTDHSEADDYLLALSLQQMVSQESSPDRHESLSPEARIAPSIDQNASRIGSSQGEDLRLVIVSSDDDGVVPYRALIPLEAYPQGSRPVRIPGASQGQIDRLPVFQVPADSPLQAQVCLICKDNFACNDSARTLPCMHILHTSCVTEWLYRRASCPVCLTPLQDH</sequence>
<feature type="domain" description="RING-type" evidence="5">
    <location>
        <begin position="429"/>
        <end position="469"/>
    </location>
</feature>
<protein>
    <recommendedName>
        <fullName evidence="9">RING-type domain-containing protein</fullName>
    </recommendedName>
</protein>
<dbReference type="Proteomes" id="UP000290189">
    <property type="component" value="Unassembled WGS sequence"/>
</dbReference>
<dbReference type="PANTHER" id="PTHR45931">
    <property type="entry name" value="SI:CH211-59O9.10"/>
    <property type="match status" value="1"/>
</dbReference>
<dbReference type="InterPro" id="IPR013083">
    <property type="entry name" value="Znf_RING/FYVE/PHD"/>
</dbReference>
<dbReference type="InterPro" id="IPR051834">
    <property type="entry name" value="RING_finger_E3_ligase"/>
</dbReference>
<keyword evidence="3" id="KW-0862">Zinc</keyword>
<name>A0A3P3Y0G2_PLABS</name>
<organism evidence="7 8">
    <name type="scientific">Plasmodiophora brassicae</name>
    <name type="common">Clubroot disease agent</name>
    <dbReference type="NCBI Taxonomy" id="37360"/>
    <lineage>
        <taxon>Eukaryota</taxon>
        <taxon>Sar</taxon>
        <taxon>Rhizaria</taxon>
        <taxon>Endomyxa</taxon>
        <taxon>Phytomyxea</taxon>
        <taxon>Plasmodiophorida</taxon>
        <taxon>Plasmodiophoridae</taxon>
        <taxon>Plasmodiophora</taxon>
    </lineage>
</organism>
<dbReference type="SMART" id="SM01326">
    <property type="entry name" value="PTEN_C2"/>
    <property type="match status" value="1"/>
</dbReference>
<gene>
    <name evidence="7" type="ORF">PLBR_LOCUS906</name>
</gene>
<dbReference type="InterPro" id="IPR014020">
    <property type="entry name" value="Tensin_C2-dom"/>
</dbReference>
<dbReference type="EMBL" id="OVEO01000001">
    <property type="protein sequence ID" value="SPQ93691.1"/>
    <property type="molecule type" value="Genomic_DNA"/>
</dbReference>
<dbReference type="Gene3D" id="2.60.40.1110">
    <property type="match status" value="1"/>
</dbReference>
<evidence type="ECO:0000313" key="8">
    <source>
        <dbReference type="Proteomes" id="UP000290189"/>
    </source>
</evidence>
<dbReference type="SMART" id="SM00184">
    <property type="entry name" value="RING"/>
    <property type="match status" value="1"/>
</dbReference>
<evidence type="ECO:0000313" key="7">
    <source>
        <dbReference type="EMBL" id="SPQ93691.1"/>
    </source>
</evidence>
<dbReference type="Pfam" id="PF13639">
    <property type="entry name" value="zf-RING_2"/>
    <property type="match status" value="1"/>
</dbReference>
<geneLocation type="mitochondrion" evidence="7"/>
<dbReference type="Pfam" id="PF10409">
    <property type="entry name" value="PTEN_C2"/>
    <property type="match status" value="1"/>
</dbReference>
<dbReference type="GO" id="GO:0061630">
    <property type="term" value="F:ubiquitin protein ligase activity"/>
    <property type="evidence" value="ECO:0007669"/>
    <property type="project" value="TreeGrafter"/>
</dbReference>
<evidence type="ECO:0000256" key="2">
    <source>
        <dbReference type="ARBA" id="ARBA00022771"/>
    </source>
</evidence>
<keyword evidence="7" id="KW-0496">Mitochondrion</keyword>
<evidence type="ECO:0000256" key="4">
    <source>
        <dbReference type="PROSITE-ProRule" id="PRU00175"/>
    </source>
</evidence>
<keyword evidence="1" id="KW-0479">Metal-binding</keyword>
<keyword evidence="2 4" id="KW-0863">Zinc-finger</keyword>
<dbReference type="GO" id="GO:0008270">
    <property type="term" value="F:zinc ion binding"/>
    <property type="evidence" value="ECO:0007669"/>
    <property type="project" value="UniProtKB-KW"/>
</dbReference>
<evidence type="ECO:0008006" key="9">
    <source>
        <dbReference type="Google" id="ProtNLM"/>
    </source>
</evidence>